<evidence type="ECO:0000313" key="1">
    <source>
        <dbReference type="EMBL" id="EET61155.1"/>
    </source>
</evidence>
<reference evidence="1" key="1">
    <citation type="submission" date="2009-07" db="EMBL/GenBank/DDBJ databases">
        <authorList>
            <person name="Weinstock G."/>
            <person name="Sodergren E."/>
            <person name="Clifton S."/>
            <person name="Fulton L."/>
            <person name="Fulton B."/>
            <person name="Courtney L."/>
            <person name="Fronick C."/>
            <person name="Harrison M."/>
            <person name="Strong C."/>
            <person name="Farmer C."/>
            <person name="Delahaunty K."/>
            <person name="Markovic C."/>
            <person name="Hall O."/>
            <person name="Minx P."/>
            <person name="Tomlinson C."/>
            <person name="Mitreva M."/>
            <person name="Nelson J."/>
            <person name="Hou S."/>
            <person name="Wollam A."/>
            <person name="Pepin K.H."/>
            <person name="Johnson M."/>
            <person name="Bhonagiri V."/>
            <person name="Nash W.E."/>
            <person name="Warren W."/>
            <person name="Chinwalla A."/>
            <person name="Mardis E.R."/>
            <person name="Wilson R.K."/>
        </authorList>
    </citation>
    <scope>NUCLEOTIDE SEQUENCE [LARGE SCALE GENOMIC DNA]</scope>
    <source>
        <strain evidence="1">DSM 14469</strain>
    </source>
</reference>
<sequence length="39" mass="4232">MDSGVAGVLKPGGYFMIVNEPDGLDATRRKPWITVLAKK</sequence>
<evidence type="ECO:0000313" key="2">
    <source>
        <dbReference type="Proteomes" id="UP000005561"/>
    </source>
</evidence>
<protein>
    <recommendedName>
        <fullName evidence="3">Methyltransferase</fullName>
    </recommendedName>
</protein>
<accession>C6LDV1</accession>
<keyword evidence="2" id="KW-1185">Reference proteome</keyword>
<dbReference type="Proteomes" id="UP000005561">
    <property type="component" value="Unassembled WGS sequence"/>
</dbReference>
<organism evidence="1 2">
    <name type="scientific">Marvinbryantia formatexigens DSM 14469</name>
    <dbReference type="NCBI Taxonomy" id="478749"/>
    <lineage>
        <taxon>Bacteria</taxon>
        <taxon>Bacillati</taxon>
        <taxon>Bacillota</taxon>
        <taxon>Clostridia</taxon>
        <taxon>Lachnospirales</taxon>
        <taxon>Lachnospiraceae</taxon>
        <taxon>Marvinbryantia</taxon>
    </lineage>
</organism>
<evidence type="ECO:0008006" key="3">
    <source>
        <dbReference type="Google" id="ProtNLM"/>
    </source>
</evidence>
<gene>
    <name evidence="1" type="ORF">BRYFOR_06800</name>
</gene>
<name>C6LDV1_9FIRM</name>
<dbReference type="AlphaFoldDB" id="C6LDV1"/>
<proteinExistence type="predicted"/>
<comment type="caution">
    <text evidence="1">The sequence shown here is derived from an EMBL/GenBank/DDBJ whole genome shotgun (WGS) entry which is preliminary data.</text>
</comment>
<dbReference type="EMBL" id="ACCL02000007">
    <property type="protein sequence ID" value="EET61155.1"/>
    <property type="molecule type" value="Genomic_DNA"/>
</dbReference>